<dbReference type="AlphaFoldDB" id="A0A6V7NYC6"/>
<keyword evidence="2" id="KW-0472">Membrane</keyword>
<accession>A0A6V7NYC6</accession>
<proteinExistence type="predicted"/>
<keyword evidence="2" id="KW-1133">Transmembrane helix</keyword>
<reference evidence="3" key="1">
    <citation type="submission" date="2020-07" db="EMBL/GenBank/DDBJ databases">
        <authorList>
            <person name="Lin J."/>
        </authorList>
    </citation>
    <scope>NUCLEOTIDE SEQUENCE</scope>
</reference>
<dbReference type="PANTHER" id="PTHR36340">
    <property type="entry name" value="NAD(P)H DEHYDROGENASE SUBUNIT CRR3, CHLOROPLASTIC-RELATED"/>
    <property type="match status" value="1"/>
</dbReference>
<name>A0A6V7NYC6_ANACO</name>
<feature type="compositionally biased region" description="Low complexity" evidence="1">
    <location>
        <begin position="73"/>
        <end position="86"/>
    </location>
</feature>
<organism evidence="3">
    <name type="scientific">Ananas comosus var. bracteatus</name>
    <name type="common">red pineapple</name>
    <dbReference type="NCBI Taxonomy" id="296719"/>
    <lineage>
        <taxon>Eukaryota</taxon>
        <taxon>Viridiplantae</taxon>
        <taxon>Streptophyta</taxon>
        <taxon>Embryophyta</taxon>
        <taxon>Tracheophyta</taxon>
        <taxon>Spermatophyta</taxon>
        <taxon>Magnoliopsida</taxon>
        <taxon>Liliopsida</taxon>
        <taxon>Poales</taxon>
        <taxon>Bromeliaceae</taxon>
        <taxon>Bromelioideae</taxon>
        <taxon>Ananas</taxon>
    </lineage>
</organism>
<evidence type="ECO:0000313" key="3">
    <source>
        <dbReference type="EMBL" id="CAD1823488.1"/>
    </source>
</evidence>
<dbReference type="PANTHER" id="PTHR36340:SF1">
    <property type="entry name" value="NAD(P)H DEHYDROGENASE SUBUNIT CRR3, CHLOROPLASTIC-RELATED"/>
    <property type="match status" value="1"/>
</dbReference>
<sequence>MASAVAAAVMAAASPLPIPPNPHSKPTTITSSSHSLRPPPPLNRPKKQKQKQKQKPSIAEIERAIGVGTDPASSSSLSSSSSSSSSSFMEFLASTPIGQAESPAERKLREAAEWLVDRTEAHASNGQRILMMVCLKILPVWILLLLVASGVVRLPFHIPFVDDLLS</sequence>
<keyword evidence="2" id="KW-0812">Transmembrane</keyword>
<dbReference type="GO" id="GO:0010598">
    <property type="term" value="C:NAD(P)H dehydrogenase complex (plastoquinone)"/>
    <property type="evidence" value="ECO:0007669"/>
    <property type="project" value="InterPro"/>
</dbReference>
<dbReference type="EMBL" id="LR862143">
    <property type="protein sequence ID" value="CAD1823488.1"/>
    <property type="molecule type" value="Genomic_DNA"/>
</dbReference>
<feature type="compositionally biased region" description="Polar residues" evidence="1">
    <location>
        <begin position="24"/>
        <end position="35"/>
    </location>
</feature>
<dbReference type="InterPro" id="IPR038931">
    <property type="entry name" value="CRR3"/>
</dbReference>
<feature type="transmembrane region" description="Helical" evidence="2">
    <location>
        <begin position="129"/>
        <end position="152"/>
    </location>
</feature>
<evidence type="ECO:0008006" key="4">
    <source>
        <dbReference type="Google" id="ProtNLM"/>
    </source>
</evidence>
<dbReference type="GO" id="GO:0009535">
    <property type="term" value="C:chloroplast thylakoid membrane"/>
    <property type="evidence" value="ECO:0007669"/>
    <property type="project" value="InterPro"/>
</dbReference>
<feature type="region of interest" description="Disordered" evidence="1">
    <location>
        <begin position="1"/>
        <end position="86"/>
    </location>
</feature>
<gene>
    <name evidence="3" type="ORF">CB5_LOCUS6699</name>
</gene>
<dbReference type="GO" id="GO:0009773">
    <property type="term" value="P:photosynthetic electron transport in photosystem I"/>
    <property type="evidence" value="ECO:0007669"/>
    <property type="project" value="InterPro"/>
</dbReference>
<evidence type="ECO:0000256" key="2">
    <source>
        <dbReference type="SAM" id="Phobius"/>
    </source>
</evidence>
<protein>
    <recommendedName>
        <fullName evidence="4">NAD(P)H dehydrogenase subunit CRR3, chloroplastic</fullName>
    </recommendedName>
</protein>
<feature type="compositionally biased region" description="Low complexity" evidence="1">
    <location>
        <begin position="1"/>
        <end position="14"/>
    </location>
</feature>
<feature type="compositionally biased region" description="Basic residues" evidence="1">
    <location>
        <begin position="44"/>
        <end position="54"/>
    </location>
</feature>
<evidence type="ECO:0000256" key="1">
    <source>
        <dbReference type="SAM" id="MobiDB-lite"/>
    </source>
</evidence>